<evidence type="ECO:0000313" key="2">
    <source>
        <dbReference type="Proteomes" id="UP000058925"/>
    </source>
</evidence>
<dbReference type="AlphaFoldDB" id="A0A654MD17"/>
<sequence>MSNVFNSETGMILENKKLNSGYETDEVDQDYQDEQIVMELFGKMLQNFEELENLLSHKTEDDKYRLLSDLLFAILVTPNPVKSLNDTISVERSMKAKFKFVNYVSKGMKIPPIMAESSLQNLIKNNPWIKRRNQI</sequence>
<dbReference type="KEGG" id="taa:NMY3_03187"/>
<dbReference type="EMBL" id="CP012850">
    <property type="protein sequence ID" value="ALI37372.1"/>
    <property type="molecule type" value="Genomic_DNA"/>
</dbReference>
<organism evidence="1 2">
    <name type="scientific">Candidatus Nitrosocosmicus oleophilus</name>
    <dbReference type="NCBI Taxonomy" id="1353260"/>
    <lineage>
        <taxon>Archaea</taxon>
        <taxon>Nitrososphaerota</taxon>
        <taxon>Nitrososphaeria</taxon>
        <taxon>Nitrososphaerales</taxon>
        <taxon>Nitrososphaeraceae</taxon>
        <taxon>Candidatus Nitrosocosmicus</taxon>
    </lineage>
</organism>
<reference evidence="2" key="1">
    <citation type="submission" date="2015-10" db="EMBL/GenBank/DDBJ databases">
        <title>Niche specialization of a soil ammonia-oxidizing archaeon, Candidatus Nitrosocosmicus oleophilus.</title>
        <authorList>
            <person name="Jung M.-Y."/>
            <person name="Rhee S.-K."/>
        </authorList>
    </citation>
    <scope>NUCLEOTIDE SEQUENCE [LARGE SCALE GENOMIC DNA]</scope>
    <source>
        <strain evidence="2">MY3</strain>
    </source>
</reference>
<accession>A0A654MD17</accession>
<protein>
    <submittedName>
        <fullName evidence="1">Uncharacterized protein</fullName>
    </submittedName>
</protein>
<dbReference type="Proteomes" id="UP000058925">
    <property type="component" value="Chromosome"/>
</dbReference>
<keyword evidence="2" id="KW-1185">Reference proteome</keyword>
<name>A0A654MD17_9ARCH</name>
<proteinExistence type="predicted"/>
<evidence type="ECO:0000313" key="1">
    <source>
        <dbReference type="EMBL" id="ALI37372.1"/>
    </source>
</evidence>
<gene>
    <name evidence="1" type="ORF">NMY3_03187</name>
</gene>